<evidence type="ECO:0000256" key="1">
    <source>
        <dbReference type="ARBA" id="ARBA00004651"/>
    </source>
</evidence>
<evidence type="ECO:0000313" key="9">
    <source>
        <dbReference type="EMBL" id="KRM19657.1"/>
    </source>
</evidence>
<name>A0A0R1WVL2_9LACO</name>
<dbReference type="AlphaFoldDB" id="A0A0R1WVL2"/>
<dbReference type="Pfam" id="PF09335">
    <property type="entry name" value="VTT_dom"/>
    <property type="match status" value="1"/>
</dbReference>
<evidence type="ECO:0000256" key="6">
    <source>
        <dbReference type="ARBA" id="ARBA00023136"/>
    </source>
</evidence>
<evidence type="ECO:0000256" key="7">
    <source>
        <dbReference type="RuleBase" id="RU367016"/>
    </source>
</evidence>
<comment type="caution">
    <text evidence="7">Lacks conserved residue(s) required for the propagation of feature annotation.</text>
</comment>
<feature type="transmembrane region" description="Helical" evidence="7">
    <location>
        <begin position="113"/>
        <end position="134"/>
    </location>
</feature>
<dbReference type="InterPro" id="IPR032816">
    <property type="entry name" value="VTT_dom"/>
</dbReference>
<keyword evidence="10" id="KW-1185">Reference proteome</keyword>
<feature type="domain" description="VTT" evidence="8">
    <location>
        <begin position="3"/>
        <end position="98"/>
    </location>
</feature>
<dbReference type="InterPro" id="IPR032818">
    <property type="entry name" value="DedA-like"/>
</dbReference>
<keyword evidence="3 7" id="KW-1003">Cell membrane</keyword>
<protein>
    <submittedName>
        <fullName evidence="9">DedA protein</fullName>
    </submittedName>
</protein>
<dbReference type="PATRIC" id="fig|1423755.3.peg.1597"/>
<keyword evidence="5 7" id="KW-1133">Transmembrane helix</keyword>
<keyword evidence="4 7" id="KW-0812">Transmembrane</keyword>
<proteinExistence type="inferred from homology"/>
<evidence type="ECO:0000256" key="4">
    <source>
        <dbReference type="ARBA" id="ARBA00022692"/>
    </source>
</evidence>
<dbReference type="PANTHER" id="PTHR30353">
    <property type="entry name" value="INNER MEMBRANE PROTEIN DEDA-RELATED"/>
    <property type="match status" value="1"/>
</dbReference>
<gene>
    <name evidence="9" type="ORF">FC40_GL001508</name>
</gene>
<feature type="transmembrane region" description="Helical" evidence="7">
    <location>
        <begin position="52"/>
        <end position="73"/>
    </location>
</feature>
<comment type="caution">
    <text evidence="9">The sequence shown here is derived from an EMBL/GenBank/DDBJ whole genome shotgun (WGS) entry which is preliminary data.</text>
</comment>
<dbReference type="PANTHER" id="PTHR30353:SF15">
    <property type="entry name" value="INNER MEMBRANE PROTEIN YABI"/>
    <property type="match status" value="1"/>
</dbReference>
<reference evidence="9 10" key="1">
    <citation type="journal article" date="2015" name="Genome Announc.">
        <title>Expanding the biotechnology potential of lactobacilli through comparative genomics of 213 strains and associated genera.</title>
        <authorList>
            <person name="Sun Z."/>
            <person name="Harris H.M."/>
            <person name="McCann A."/>
            <person name="Guo C."/>
            <person name="Argimon S."/>
            <person name="Zhang W."/>
            <person name="Yang X."/>
            <person name="Jeffery I.B."/>
            <person name="Cooney J.C."/>
            <person name="Kagawa T.F."/>
            <person name="Liu W."/>
            <person name="Song Y."/>
            <person name="Salvetti E."/>
            <person name="Wrobel A."/>
            <person name="Rasinkangas P."/>
            <person name="Parkhill J."/>
            <person name="Rea M.C."/>
            <person name="O'Sullivan O."/>
            <person name="Ritari J."/>
            <person name="Douillard F.P."/>
            <person name="Paul Ross R."/>
            <person name="Yang R."/>
            <person name="Briner A.E."/>
            <person name="Felis G.E."/>
            <person name="de Vos W.M."/>
            <person name="Barrangou R."/>
            <person name="Klaenhammer T.R."/>
            <person name="Caufield P.W."/>
            <person name="Cui Y."/>
            <person name="Zhang H."/>
            <person name="O'Toole P.W."/>
        </authorList>
    </citation>
    <scope>NUCLEOTIDE SEQUENCE [LARGE SCALE GENOMIC DNA]</scope>
    <source>
        <strain evidence="9 10">DSM 18933</strain>
    </source>
</reference>
<dbReference type="GO" id="GO:0005886">
    <property type="term" value="C:plasma membrane"/>
    <property type="evidence" value="ECO:0007669"/>
    <property type="project" value="UniProtKB-SubCell"/>
</dbReference>
<sequence>MVYFFAALFGDTVNYAIGKNLHRWSFFKRHVPQEKFKIAHQFFVKHGGKTVIFGRFVPLIRTFVPLISGSALMDYQRFTIYNFLGVLLWVGLGTFLGYFFGQISFVQNHFGEIFITIACCALIPSISVSIGRYLRRK</sequence>
<dbReference type="Proteomes" id="UP000051054">
    <property type="component" value="Unassembled WGS sequence"/>
</dbReference>
<dbReference type="STRING" id="1423755.FC40_GL001508"/>
<evidence type="ECO:0000256" key="3">
    <source>
        <dbReference type="ARBA" id="ARBA00022475"/>
    </source>
</evidence>
<feature type="transmembrane region" description="Helical" evidence="7">
    <location>
        <begin position="80"/>
        <end position="101"/>
    </location>
</feature>
<evidence type="ECO:0000313" key="10">
    <source>
        <dbReference type="Proteomes" id="UP000051054"/>
    </source>
</evidence>
<comment type="subcellular location">
    <subcellularLocation>
        <location evidence="1 7">Cell membrane</location>
        <topology evidence="1 7">Multi-pass membrane protein</topology>
    </subcellularLocation>
</comment>
<evidence type="ECO:0000256" key="2">
    <source>
        <dbReference type="ARBA" id="ARBA00010792"/>
    </source>
</evidence>
<dbReference type="EMBL" id="AZGD01000037">
    <property type="protein sequence ID" value="KRM19657.1"/>
    <property type="molecule type" value="Genomic_DNA"/>
</dbReference>
<evidence type="ECO:0000259" key="8">
    <source>
        <dbReference type="Pfam" id="PF09335"/>
    </source>
</evidence>
<accession>A0A0R1WVL2</accession>
<keyword evidence="6 7" id="KW-0472">Membrane</keyword>
<dbReference type="eggNOG" id="COG0586">
    <property type="taxonomic scope" value="Bacteria"/>
</dbReference>
<comment type="similarity">
    <text evidence="2 7">Belongs to the DedA family.</text>
</comment>
<evidence type="ECO:0000256" key="5">
    <source>
        <dbReference type="ARBA" id="ARBA00022989"/>
    </source>
</evidence>
<organism evidence="9 10">
    <name type="scientific">Ligilactobacillus hayakitensis DSM 18933 = JCM 14209</name>
    <dbReference type="NCBI Taxonomy" id="1423755"/>
    <lineage>
        <taxon>Bacteria</taxon>
        <taxon>Bacillati</taxon>
        <taxon>Bacillota</taxon>
        <taxon>Bacilli</taxon>
        <taxon>Lactobacillales</taxon>
        <taxon>Lactobacillaceae</taxon>
        <taxon>Ligilactobacillus</taxon>
    </lineage>
</organism>